<dbReference type="Pfam" id="PF17136">
    <property type="entry name" value="ribosomal_L24"/>
    <property type="match status" value="1"/>
</dbReference>
<dbReference type="PANTHER" id="PTHR12903">
    <property type="entry name" value="MITOCHONDRIAL RIBOSOMAL PROTEIN L24"/>
    <property type="match status" value="1"/>
</dbReference>
<comment type="function">
    <text evidence="8">One of two assembly initiator proteins, it binds directly to the 5'-end of the 23S rRNA, where it nucleates assembly of the 50S subunit.</text>
</comment>
<dbReference type="InterPro" id="IPR057264">
    <property type="entry name" value="Ribosomal_uL24_C"/>
</dbReference>
<reference evidence="10" key="1">
    <citation type="journal article" date="2012" name="Vet. Microbiol.">
        <title>Comparative genomic analyses of the Taylorellae.</title>
        <authorList>
            <person name="Hauser H."/>
            <person name="Richter D.C."/>
            <person name="van Tonder A."/>
            <person name="Clark L."/>
            <person name="Preston A."/>
        </authorList>
    </citation>
    <scope>NUCLEOTIDE SEQUENCE</scope>
    <source>
        <strain evidence="10">14/45</strain>
    </source>
</reference>
<evidence type="ECO:0000259" key="9">
    <source>
        <dbReference type="SMART" id="SM00739"/>
    </source>
</evidence>
<dbReference type="InterPro" id="IPR005825">
    <property type="entry name" value="Ribosomal_uL24_CS"/>
</dbReference>
<dbReference type="RefSeq" id="WP_015551162.1">
    <property type="nucleotide sequence ID" value="NC_021033.1"/>
</dbReference>
<dbReference type="CDD" id="cd06089">
    <property type="entry name" value="KOW_RPL26"/>
    <property type="match status" value="1"/>
</dbReference>
<evidence type="ECO:0000256" key="3">
    <source>
        <dbReference type="ARBA" id="ARBA00022884"/>
    </source>
</evidence>
<dbReference type="GO" id="GO:1990904">
    <property type="term" value="C:ribonucleoprotein complex"/>
    <property type="evidence" value="ECO:0007669"/>
    <property type="project" value="UniProtKB-KW"/>
</dbReference>
<dbReference type="SMART" id="SM00739">
    <property type="entry name" value="KOW"/>
    <property type="match status" value="1"/>
</dbReference>
<dbReference type="GO" id="GO:0006412">
    <property type="term" value="P:translation"/>
    <property type="evidence" value="ECO:0007669"/>
    <property type="project" value="UniProtKB-UniRule"/>
</dbReference>
<sequence>MHKIRKGDEVIVIAGRDKKRRGVVLERVDADHVIVEGVNVVKKHTRPNPMANNPGGIVSKNLPIHISNVQIFNAATGKADKVVFKEEEDGRKVRVFRSNGEVVGVKA</sequence>
<evidence type="ECO:0000313" key="10">
    <source>
        <dbReference type="EMBL" id="CCG18997.1"/>
    </source>
</evidence>
<evidence type="ECO:0000256" key="7">
    <source>
        <dbReference type="ARBA" id="ARBA00058688"/>
    </source>
</evidence>
<dbReference type="GO" id="GO:0003735">
    <property type="term" value="F:structural constituent of ribosome"/>
    <property type="evidence" value="ECO:0007669"/>
    <property type="project" value="InterPro"/>
</dbReference>
<keyword evidence="3 8" id="KW-0694">RNA-binding</keyword>
<dbReference type="InterPro" id="IPR005824">
    <property type="entry name" value="KOW"/>
</dbReference>
<keyword evidence="2 8" id="KW-0699">rRNA-binding</keyword>
<gene>
    <name evidence="8 10" type="primary">rplX</name>
    <name evidence="10" type="ORF">KUM_0192</name>
</gene>
<dbReference type="GO" id="GO:0019843">
    <property type="term" value="F:rRNA binding"/>
    <property type="evidence" value="ECO:0007669"/>
    <property type="project" value="UniProtKB-UniRule"/>
</dbReference>
<dbReference type="InterPro" id="IPR003256">
    <property type="entry name" value="Ribosomal_uL24"/>
</dbReference>
<evidence type="ECO:0000256" key="8">
    <source>
        <dbReference type="HAMAP-Rule" id="MF_01326"/>
    </source>
</evidence>
<comment type="similarity">
    <text evidence="1 8">Belongs to the universal ribosomal protein uL24 family.</text>
</comment>
<evidence type="ECO:0000256" key="4">
    <source>
        <dbReference type="ARBA" id="ARBA00022980"/>
    </source>
</evidence>
<dbReference type="PROSITE" id="PS01108">
    <property type="entry name" value="RIBOSOMAL_L24"/>
    <property type="match status" value="1"/>
</dbReference>
<evidence type="ECO:0000256" key="6">
    <source>
        <dbReference type="ARBA" id="ARBA00035206"/>
    </source>
</evidence>
<protein>
    <recommendedName>
        <fullName evidence="6 8">Large ribosomal subunit protein uL24</fullName>
    </recommendedName>
</protein>
<dbReference type="HOGENOM" id="CLU_093315_2_2_4"/>
<organism evidence="10">
    <name type="scientific">Taylorella asinigenitalis 14/45</name>
    <dbReference type="NCBI Taxonomy" id="1091495"/>
    <lineage>
        <taxon>Bacteria</taxon>
        <taxon>Pseudomonadati</taxon>
        <taxon>Pseudomonadota</taxon>
        <taxon>Betaproteobacteria</taxon>
        <taxon>Burkholderiales</taxon>
        <taxon>Alcaligenaceae</taxon>
        <taxon>Taylorella</taxon>
    </lineage>
</organism>
<proteinExistence type="inferred from homology"/>
<dbReference type="EMBL" id="HE681424">
    <property type="protein sequence ID" value="CCG18997.1"/>
    <property type="molecule type" value="Genomic_DNA"/>
</dbReference>
<evidence type="ECO:0000256" key="5">
    <source>
        <dbReference type="ARBA" id="ARBA00023274"/>
    </source>
</evidence>
<dbReference type="Gene3D" id="2.30.30.30">
    <property type="match status" value="1"/>
</dbReference>
<dbReference type="InterPro" id="IPR008991">
    <property type="entry name" value="Translation_prot_SH3-like_sf"/>
</dbReference>
<keyword evidence="4 8" id="KW-0689">Ribosomal protein</keyword>
<comment type="subunit">
    <text evidence="8">Part of the 50S ribosomal subunit.</text>
</comment>
<comment type="function">
    <text evidence="7 8">One of the proteins that surrounds the polypeptide exit tunnel on the outside of the subunit.</text>
</comment>
<evidence type="ECO:0000256" key="2">
    <source>
        <dbReference type="ARBA" id="ARBA00022730"/>
    </source>
</evidence>
<dbReference type="InterPro" id="IPR041988">
    <property type="entry name" value="Ribosomal_uL24_KOW"/>
</dbReference>
<dbReference type="FunFam" id="2.30.30.30:FF:000004">
    <property type="entry name" value="50S ribosomal protein L24"/>
    <property type="match status" value="1"/>
</dbReference>
<dbReference type="NCBIfam" id="TIGR01079">
    <property type="entry name" value="rplX_bact"/>
    <property type="match status" value="1"/>
</dbReference>
<name>I7IK97_9BURK</name>
<dbReference type="InterPro" id="IPR014722">
    <property type="entry name" value="Rib_uL2_dom2"/>
</dbReference>
<accession>I7IK97</accession>
<keyword evidence="5 8" id="KW-0687">Ribonucleoprotein</keyword>
<feature type="domain" description="KOW" evidence="9">
    <location>
        <begin position="3"/>
        <end position="30"/>
    </location>
</feature>
<dbReference type="GO" id="GO:0005840">
    <property type="term" value="C:ribosome"/>
    <property type="evidence" value="ECO:0007669"/>
    <property type="project" value="UniProtKB-KW"/>
</dbReference>
<dbReference type="SUPFAM" id="SSF50104">
    <property type="entry name" value="Translation proteins SH3-like domain"/>
    <property type="match status" value="1"/>
</dbReference>
<evidence type="ECO:0000256" key="1">
    <source>
        <dbReference type="ARBA" id="ARBA00010618"/>
    </source>
</evidence>
<dbReference type="HAMAP" id="MF_01326_B">
    <property type="entry name" value="Ribosomal_uL24_B"/>
    <property type="match status" value="1"/>
</dbReference>
<dbReference type="AlphaFoldDB" id="I7IK97"/>
<dbReference type="KEGG" id="tat:KUM_0192"/>